<keyword evidence="1" id="KW-0732">Signal</keyword>
<feature type="chain" id="PRO_5035176601" description="Sodefrin-like factor" evidence="1">
    <location>
        <begin position="31"/>
        <end position="236"/>
    </location>
</feature>
<name>A0A8J2KSK1_9HEXA</name>
<evidence type="ECO:0000256" key="1">
    <source>
        <dbReference type="SAM" id="SignalP"/>
    </source>
</evidence>
<dbReference type="EMBL" id="CAJVCH010429551">
    <property type="protein sequence ID" value="CAG7818747.1"/>
    <property type="molecule type" value="Genomic_DNA"/>
</dbReference>
<comment type="caution">
    <text evidence="2">The sequence shown here is derived from an EMBL/GenBank/DDBJ whole genome shotgun (WGS) entry which is preliminary data.</text>
</comment>
<keyword evidence="3" id="KW-1185">Reference proteome</keyword>
<accession>A0A8J2KSK1</accession>
<dbReference type="Proteomes" id="UP000708208">
    <property type="component" value="Unassembled WGS sequence"/>
</dbReference>
<evidence type="ECO:0008006" key="4">
    <source>
        <dbReference type="Google" id="ProtNLM"/>
    </source>
</evidence>
<gene>
    <name evidence="2" type="ORF">AFUS01_LOCUS29230</name>
</gene>
<proteinExistence type="predicted"/>
<dbReference type="AlphaFoldDB" id="A0A8J2KSK1"/>
<protein>
    <recommendedName>
        <fullName evidence="4">Sodefrin-like factor</fullName>
    </recommendedName>
</protein>
<evidence type="ECO:0000313" key="3">
    <source>
        <dbReference type="Proteomes" id="UP000708208"/>
    </source>
</evidence>
<feature type="signal peptide" evidence="1">
    <location>
        <begin position="1"/>
        <end position="30"/>
    </location>
</feature>
<evidence type="ECO:0000313" key="2">
    <source>
        <dbReference type="EMBL" id="CAG7818747.1"/>
    </source>
</evidence>
<organism evidence="2 3">
    <name type="scientific">Allacma fusca</name>
    <dbReference type="NCBI Taxonomy" id="39272"/>
    <lineage>
        <taxon>Eukaryota</taxon>
        <taxon>Metazoa</taxon>
        <taxon>Ecdysozoa</taxon>
        <taxon>Arthropoda</taxon>
        <taxon>Hexapoda</taxon>
        <taxon>Collembola</taxon>
        <taxon>Symphypleona</taxon>
        <taxon>Sminthuridae</taxon>
        <taxon>Allacma</taxon>
    </lineage>
</organism>
<sequence length="236" mass="25913">MGSQLYSSSLCSKFVLSLVFLGLLYFKAFAAELQCYDCKEKSCSDPKIQNCSSALSPTACFTRYSMGDGKALMKGCRSWDQDDGCHLAGPQVLKMYNCYCREGLCNGLSHIPTDSEVKDSLNSISVFENPKGPENFQRNARIRTHSESSSDAIEGGGTSGKLQCYYCVKDCSNPEIRECSEDKNACFTLKAPGGSQATMKGCRSWTSEDMTCLRRSPDVEHCYCGTSLCNDLKHGV</sequence>
<reference evidence="2" key="1">
    <citation type="submission" date="2021-06" db="EMBL/GenBank/DDBJ databases">
        <authorList>
            <person name="Hodson N. C."/>
            <person name="Mongue J. A."/>
            <person name="Jaron S. K."/>
        </authorList>
    </citation>
    <scope>NUCLEOTIDE SEQUENCE</scope>
</reference>